<dbReference type="GO" id="GO:0046872">
    <property type="term" value="F:metal ion binding"/>
    <property type="evidence" value="ECO:0007669"/>
    <property type="project" value="UniProtKB-KW"/>
</dbReference>
<dbReference type="GO" id="GO:0006749">
    <property type="term" value="P:glutathione metabolic process"/>
    <property type="evidence" value="ECO:0007669"/>
    <property type="project" value="InterPro"/>
</dbReference>
<dbReference type="PANTHER" id="PTHR43084">
    <property type="entry name" value="PERSULFIDE DIOXYGENASE ETHE1"/>
    <property type="match status" value="1"/>
</dbReference>
<dbReference type="InterPro" id="IPR051682">
    <property type="entry name" value="Mito_Persulfide_Diox"/>
</dbReference>
<comment type="subunit">
    <text evidence="12">Homodimer. Monomer. Interacts with TST. May interact with RELA.</text>
</comment>
<dbReference type="AlphaFoldDB" id="A0A6F9DCS8"/>
<dbReference type="CDD" id="cd07724">
    <property type="entry name" value="POD-like_MBL-fold"/>
    <property type="match status" value="1"/>
</dbReference>
<evidence type="ECO:0000256" key="10">
    <source>
        <dbReference type="ARBA" id="ARBA00023128"/>
    </source>
</evidence>
<dbReference type="FunFam" id="3.60.15.10:FF:000013">
    <property type="entry name" value="Persulfide dioxygenase ETHE1, mitochondrial"/>
    <property type="match status" value="1"/>
</dbReference>
<keyword evidence="5" id="KW-0809">Transit peptide</keyword>
<evidence type="ECO:0000256" key="2">
    <source>
        <dbReference type="ARBA" id="ARBA00004173"/>
    </source>
</evidence>
<evidence type="ECO:0000256" key="9">
    <source>
        <dbReference type="ARBA" id="ARBA00023004"/>
    </source>
</evidence>
<evidence type="ECO:0000256" key="11">
    <source>
        <dbReference type="ARBA" id="ARBA00050990"/>
    </source>
</evidence>
<comment type="subcellular location">
    <subcellularLocation>
        <location evidence="2">Mitochondrion</location>
    </subcellularLocation>
</comment>
<keyword evidence="8" id="KW-0560">Oxidoreductase</keyword>
<evidence type="ECO:0000313" key="17">
    <source>
        <dbReference type="EMBL" id="CAB3243873.1"/>
    </source>
</evidence>
<keyword evidence="6 17" id="KW-0223">Dioxygenase</keyword>
<dbReference type="InterPro" id="IPR044528">
    <property type="entry name" value="POD-like_MBL-fold"/>
</dbReference>
<evidence type="ECO:0000256" key="5">
    <source>
        <dbReference type="ARBA" id="ARBA00022946"/>
    </source>
</evidence>
<dbReference type="GO" id="GO:0005739">
    <property type="term" value="C:mitochondrion"/>
    <property type="evidence" value="ECO:0007669"/>
    <property type="project" value="UniProtKB-SubCell"/>
</dbReference>
<proteinExistence type="evidence at transcript level"/>
<feature type="domain" description="Metallo-beta-lactamase" evidence="16">
    <location>
        <begin position="54"/>
        <end position="215"/>
    </location>
</feature>
<gene>
    <name evidence="17" type="primary">Ethe1-001</name>
</gene>
<organism evidence="17">
    <name type="scientific">Phallusia mammillata</name>
    <dbReference type="NCBI Taxonomy" id="59560"/>
    <lineage>
        <taxon>Eukaryota</taxon>
        <taxon>Metazoa</taxon>
        <taxon>Chordata</taxon>
        <taxon>Tunicata</taxon>
        <taxon>Ascidiacea</taxon>
        <taxon>Phlebobranchia</taxon>
        <taxon>Ascidiidae</taxon>
        <taxon>Phallusia</taxon>
    </lineage>
</organism>
<evidence type="ECO:0000256" key="13">
    <source>
        <dbReference type="ARBA" id="ARBA00066686"/>
    </source>
</evidence>
<dbReference type="InterPro" id="IPR036866">
    <property type="entry name" value="RibonucZ/Hydroxyglut_hydro"/>
</dbReference>
<name>A0A6F9DCS8_9ASCI</name>
<evidence type="ECO:0000256" key="6">
    <source>
        <dbReference type="ARBA" id="ARBA00022964"/>
    </source>
</evidence>
<evidence type="ECO:0000256" key="8">
    <source>
        <dbReference type="ARBA" id="ARBA00023002"/>
    </source>
</evidence>
<dbReference type="Gene3D" id="3.60.15.10">
    <property type="entry name" value="Ribonuclease Z/Hydroxyacylglutathione hydrolase-like"/>
    <property type="match status" value="1"/>
</dbReference>
<comment type="cofactor">
    <cofactor evidence="1">
        <name>Fe(2+)</name>
        <dbReference type="ChEBI" id="CHEBI:29033"/>
    </cofactor>
</comment>
<keyword evidence="9" id="KW-0408">Iron</keyword>
<evidence type="ECO:0000256" key="4">
    <source>
        <dbReference type="ARBA" id="ARBA00022723"/>
    </source>
</evidence>
<dbReference type="InterPro" id="IPR001279">
    <property type="entry name" value="Metallo-B-lactamas"/>
</dbReference>
<dbReference type="GO" id="GO:0070813">
    <property type="term" value="P:hydrogen sulfide metabolic process"/>
    <property type="evidence" value="ECO:0007669"/>
    <property type="project" value="TreeGrafter"/>
</dbReference>
<sequence>MKSFLSLGQKMLMKLSAIRNSASILQQIRYAHVTKLGNQAKGLLFRQLFHDASYTYTYFLGCAKTRKAVVIDPVLEMVDRDIKFIEEMNLKLVYGLNTHVHADHVTGTGKLKQRIPGFQSVLSKASGGKADMLIEDGEVIQFGEQSIHCSATPGHTNGCMTYILPDHSMAFTGDALLIRACGRTDFQQGNAGQLYDSVYKRIFSLPDHYFLYPGHDYMGFSVTTVAEEKVLNPRLTLSRDEFINFMKELNLKYPKLIDIAVPTNLKCGEISKEALQGSAELLSKK</sequence>
<dbReference type="Pfam" id="PF00753">
    <property type="entry name" value="Lactamase_B"/>
    <property type="match status" value="2"/>
</dbReference>
<reference evidence="17" key="1">
    <citation type="submission" date="2020-04" db="EMBL/GenBank/DDBJ databases">
        <authorList>
            <person name="Neveu A P."/>
        </authorList>
    </citation>
    <scope>NUCLEOTIDE SEQUENCE</scope>
    <source>
        <tissue evidence="17">Whole embryo</tissue>
    </source>
</reference>
<evidence type="ECO:0000259" key="16">
    <source>
        <dbReference type="SMART" id="SM00849"/>
    </source>
</evidence>
<keyword evidence="10" id="KW-0496">Mitochondrion</keyword>
<evidence type="ECO:0000256" key="12">
    <source>
        <dbReference type="ARBA" id="ARBA00065219"/>
    </source>
</evidence>
<dbReference type="EMBL" id="LR784954">
    <property type="protein sequence ID" value="CAB3243873.1"/>
    <property type="molecule type" value="mRNA"/>
</dbReference>
<dbReference type="PANTHER" id="PTHR43084:SF1">
    <property type="entry name" value="PERSULFIDE DIOXYGENASE ETHE1, MITOCHONDRIAL"/>
    <property type="match status" value="1"/>
</dbReference>
<accession>A0A6F9DCS8</accession>
<comment type="similarity">
    <text evidence="3">Belongs to the metallo-beta-lactamase superfamily. Glyoxalase II family.</text>
</comment>
<evidence type="ECO:0000256" key="14">
    <source>
        <dbReference type="ARBA" id="ARBA00067300"/>
    </source>
</evidence>
<evidence type="ECO:0000256" key="7">
    <source>
        <dbReference type="ARBA" id="ARBA00022990"/>
    </source>
</evidence>
<keyword evidence="7" id="KW-0007">Acetylation</keyword>
<protein>
    <recommendedName>
        <fullName evidence="14">Persulfide dioxygenase ETHE1, mitochondrial</fullName>
        <ecNumber evidence="13">1.13.11.18</ecNumber>
    </recommendedName>
    <alternativeName>
        <fullName evidence="15">Sulfur dioxygenase ETHE1</fullName>
    </alternativeName>
</protein>
<dbReference type="SMART" id="SM00849">
    <property type="entry name" value="Lactamase_B"/>
    <property type="match status" value="1"/>
</dbReference>
<evidence type="ECO:0000256" key="15">
    <source>
        <dbReference type="ARBA" id="ARBA00077964"/>
    </source>
</evidence>
<dbReference type="GO" id="GO:0050313">
    <property type="term" value="F:sulfur dioxygenase activity"/>
    <property type="evidence" value="ECO:0007669"/>
    <property type="project" value="UniProtKB-EC"/>
</dbReference>
<evidence type="ECO:0000256" key="1">
    <source>
        <dbReference type="ARBA" id="ARBA00001954"/>
    </source>
</evidence>
<dbReference type="EC" id="1.13.11.18" evidence="13"/>
<dbReference type="SUPFAM" id="SSF56281">
    <property type="entry name" value="Metallo-hydrolase/oxidoreductase"/>
    <property type="match status" value="1"/>
</dbReference>
<comment type="catalytic activity">
    <reaction evidence="11">
        <text>S-sulfanylglutathione + O2 + H2O = sulfite + glutathione + 2 H(+)</text>
        <dbReference type="Rhea" id="RHEA:12981"/>
        <dbReference type="ChEBI" id="CHEBI:15377"/>
        <dbReference type="ChEBI" id="CHEBI:15378"/>
        <dbReference type="ChEBI" id="CHEBI:15379"/>
        <dbReference type="ChEBI" id="CHEBI:17359"/>
        <dbReference type="ChEBI" id="CHEBI:57925"/>
        <dbReference type="ChEBI" id="CHEBI:58905"/>
        <dbReference type="EC" id="1.13.11.18"/>
    </reaction>
</comment>
<evidence type="ECO:0000256" key="3">
    <source>
        <dbReference type="ARBA" id="ARBA00006759"/>
    </source>
</evidence>
<keyword evidence="4" id="KW-0479">Metal-binding</keyword>